<feature type="compositionally biased region" description="Low complexity" evidence="1">
    <location>
        <begin position="424"/>
        <end position="439"/>
    </location>
</feature>
<dbReference type="AlphaFoldDB" id="A0A8C0NLI5"/>
<keyword evidence="3" id="KW-0732">Signal</keyword>
<keyword evidence="2" id="KW-1133">Transmembrane helix</keyword>
<keyword evidence="2" id="KW-0472">Membrane</keyword>
<feature type="compositionally biased region" description="Low complexity" evidence="1">
    <location>
        <begin position="78"/>
        <end position="119"/>
    </location>
</feature>
<feature type="transmembrane region" description="Helical" evidence="2">
    <location>
        <begin position="652"/>
        <end position="671"/>
    </location>
</feature>
<proteinExistence type="predicted"/>
<reference evidence="4" key="2">
    <citation type="submission" date="2025-08" db="UniProtKB">
        <authorList>
            <consortium name="Ensembl"/>
        </authorList>
    </citation>
    <scope>IDENTIFICATION</scope>
</reference>
<evidence type="ECO:0000313" key="5">
    <source>
        <dbReference type="Proteomes" id="UP000694429"/>
    </source>
</evidence>
<feature type="compositionally biased region" description="Low complexity" evidence="1">
    <location>
        <begin position="447"/>
        <end position="469"/>
    </location>
</feature>
<feature type="compositionally biased region" description="Low complexity" evidence="1">
    <location>
        <begin position="388"/>
        <end position="398"/>
    </location>
</feature>
<evidence type="ECO:0000313" key="4">
    <source>
        <dbReference type="Ensembl" id="ENSCAFP00030026873.1"/>
    </source>
</evidence>
<feature type="chain" id="PRO_5034115685" evidence="3">
    <location>
        <begin position="31"/>
        <end position="672"/>
    </location>
</feature>
<feature type="region of interest" description="Disordered" evidence="1">
    <location>
        <begin position="537"/>
        <end position="581"/>
    </location>
</feature>
<feature type="compositionally biased region" description="Gly residues" evidence="1">
    <location>
        <begin position="129"/>
        <end position="140"/>
    </location>
</feature>
<feature type="compositionally biased region" description="Low complexity" evidence="1">
    <location>
        <begin position="141"/>
        <end position="158"/>
    </location>
</feature>
<organism evidence="4 5">
    <name type="scientific">Canis lupus familiaris</name>
    <name type="common">Dog</name>
    <name type="synonym">Canis familiaris</name>
    <dbReference type="NCBI Taxonomy" id="9615"/>
    <lineage>
        <taxon>Eukaryota</taxon>
        <taxon>Metazoa</taxon>
        <taxon>Chordata</taxon>
        <taxon>Craniata</taxon>
        <taxon>Vertebrata</taxon>
        <taxon>Euteleostomi</taxon>
        <taxon>Mammalia</taxon>
        <taxon>Eutheria</taxon>
        <taxon>Laurasiatheria</taxon>
        <taxon>Carnivora</taxon>
        <taxon>Caniformia</taxon>
        <taxon>Canidae</taxon>
        <taxon>Canis</taxon>
    </lineage>
</organism>
<evidence type="ECO:0000256" key="3">
    <source>
        <dbReference type="SAM" id="SignalP"/>
    </source>
</evidence>
<name>A0A8C0NLI5_CANLF</name>
<keyword evidence="2" id="KW-0812">Transmembrane</keyword>
<dbReference type="Proteomes" id="UP000694429">
    <property type="component" value="Chromosome 6"/>
</dbReference>
<feature type="region of interest" description="Disordered" evidence="1">
    <location>
        <begin position="183"/>
        <end position="525"/>
    </location>
</feature>
<accession>A0A8C0NLI5</accession>
<feature type="compositionally biased region" description="Gly residues" evidence="1">
    <location>
        <begin position="556"/>
        <end position="565"/>
    </location>
</feature>
<feature type="signal peptide" evidence="3">
    <location>
        <begin position="1"/>
        <end position="30"/>
    </location>
</feature>
<feature type="compositionally biased region" description="Basic residues" evidence="1">
    <location>
        <begin position="278"/>
        <end position="291"/>
    </location>
</feature>
<evidence type="ECO:0000256" key="2">
    <source>
        <dbReference type="SAM" id="Phobius"/>
    </source>
</evidence>
<dbReference type="Ensembl" id="ENSCAFT00030030807.1">
    <property type="protein sequence ID" value="ENSCAFP00030026873.1"/>
    <property type="gene ID" value="ENSCAFG00030016721.1"/>
</dbReference>
<feature type="compositionally biased region" description="Gly residues" evidence="1">
    <location>
        <begin position="399"/>
        <end position="423"/>
    </location>
</feature>
<feature type="region of interest" description="Disordered" evidence="1">
    <location>
        <begin position="77"/>
        <end position="171"/>
    </location>
</feature>
<evidence type="ECO:0000256" key="1">
    <source>
        <dbReference type="SAM" id="MobiDB-lite"/>
    </source>
</evidence>
<feature type="compositionally biased region" description="Low complexity" evidence="1">
    <location>
        <begin position="191"/>
        <end position="212"/>
    </location>
</feature>
<protein>
    <submittedName>
        <fullName evidence="4">Uncharacterized protein</fullName>
    </submittedName>
</protein>
<sequence length="672" mass="69783">MSSSSERRFRTASWMGLALCALRLAASARGRSSWKASPLRTAMGRHLARKSTKPATAIKFNTSSTLTLLSEAIKHARPALAPDPRPLGLRRGAGQPRAVRASHSGRPGAPSGSPGAAARMLGQRRRPGGRGARGGGGGELGVQRCSRSRLLSSQRAARPAPPLSAKGRGRGLSALRWPGAAGAAWSRAQVPGSGAAGLRGRRPSAGSAAATLARRRRRSSAQDPRPAAGAFVPLTDSLHRAPRRGSPRRAPASSRLRSHAQVSVTLKVGAALGGGPRGRARRPLRPSRRGHPPATKLTSAHGGAGARTRSQPRRAQRACGACRAHRPGSGRAGAPRGGRKEESDRESHGGPVSLGEAAPLVPRAAEPNAESRPRTQRSRRRGPESPLGPAAGRRAPSGRAGGGRGRGAARGTRGGGGGGGGGACSAPSPAALAPESPRACRPPPPRAAGLPGCRAAGARLPALRLVRAPGQGGRGRRGGGRARDGYVKPCRALRARARARERPWGARRSGAGGLAPSGEARRTSLSVRPQLRFAWPGMARGKTWPGSPDPAALGAGRAGGPGGRPEGTAQRPSLSSEVPHRSPKERVLAAGFPRCLPLPKTRRFAGWNSKTLLDALHSWGPEKKPDCRPIGWAAKANESGGFRLTIPISLKFFISLYHWVWGFGAFVAYLLF</sequence>
<feature type="compositionally biased region" description="Basic and acidic residues" evidence="1">
    <location>
        <begin position="338"/>
        <end position="348"/>
    </location>
</feature>
<reference evidence="4" key="1">
    <citation type="submission" date="2019-03" db="EMBL/GenBank/DDBJ databases">
        <authorList>
            <person name="Warren W.C."/>
            <person name="Johnson G.S."/>
        </authorList>
    </citation>
    <scope>NUCLEOTIDE SEQUENCE [LARGE SCALE GENOMIC DNA]</scope>
    <source>
        <strain evidence="4">Basenji</strain>
    </source>
</reference>